<dbReference type="Proteomes" id="UP000000226">
    <property type="component" value="Chromosome 11"/>
</dbReference>
<feature type="signal peptide" evidence="2">
    <location>
        <begin position="1"/>
        <end position="26"/>
    </location>
</feature>
<proteinExistence type="predicted"/>
<dbReference type="AlphaFoldDB" id="V7AH16"/>
<name>V7AH16_PHAVU</name>
<keyword evidence="2" id="KW-0732">Signal</keyword>
<protein>
    <recommendedName>
        <fullName evidence="5">RALF-like protein</fullName>
    </recommendedName>
</protein>
<dbReference type="EMBL" id="CM002298">
    <property type="protein sequence ID" value="ESW03361.1"/>
    <property type="molecule type" value="Genomic_DNA"/>
</dbReference>
<evidence type="ECO:0000256" key="1">
    <source>
        <dbReference type="SAM" id="MobiDB-lite"/>
    </source>
</evidence>
<evidence type="ECO:0000256" key="2">
    <source>
        <dbReference type="SAM" id="SignalP"/>
    </source>
</evidence>
<keyword evidence="4" id="KW-1185">Reference proteome</keyword>
<evidence type="ECO:0000313" key="3">
    <source>
        <dbReference type="EMBL" id="ESW03361.1"/>
    </source>
</evidence>
<feature type="compositionally biased region" description="Basic and acidic residues" evidence="1">
    <location>
        <begin position="44"/>
        <end position="58"/>
    </location>
</feature>
<dbReference type="Gramene" id="ESW03361">
    <property type="protein sequence ID" value="ESW03361"/>
    <property type="gene ID" value="PHAVU_011G007700g"/>
</dbReference>
<gene>
    <name evidence="3" type="ORF">PHAVU_011G007700g</name>
</gene>
<feature type="region of interest" description="Disordered" evidence="1">
    <location>
        <begin position="35"/>
        <end position="80"/>
    </location>
</feature>
<sequence length="80" mass="8835">MASKTNICLLLFLSFIFIFSAKTISATNNLALASASEQNAGEMSESRKLLGTGREQRPKCKGKKSTQDHSKDKPQCHNYL</sequence>
<evidence type="ECO:0008006" key="5">
    <source>
        <dbReference type="Google" id="ProtNLM"/>
    </source>
</evidence>
<feature type="chain" id="PRO_5004753710" description="RALF-like protein" evidence="2">
    <location>
        <begin position="27"/>
        <end position="80"/>
    </location>
</feature>
<feature type="compositionally biased region" description="Basic and acidic residues" evidence="1">
    <location>
        <begin position="65"/>
        <end position="80"/>
    </location>
</feature>
<evidence type="ECO:0000313" key="4">
    <source>
        <dbReference type="Proteomes" id="UP000000226"/>
    </source>
</evidence>
<organism evidence="3 4">
    <name type="scientific">Phaseolus vulgaris</name>
    <name type="common">Kidney bean</name>
    <name type="synonym">French bean</name>
    <dbReference type="NCBI Taxonomy" id="3885"/>
    <lineage>
        <taxon>Eukaryota</taxon>
        <taxon>Viridiplantae</taxon>
        <taxon>Streptophyta</taxon>
        <taxon>Embryophyta</taxon>
        <taxon>Tracheophyta</taxon>
        <taxon>Spermatophyta</taxon>
        <taxon>Magnoliopsida</taxon>
        <taxon>eudicotyledons</taxon>
        <taxon>Gunneridae</taxon>
        <taxon>Pentapetalae</taxon>
        <taxon>rosids</taxon>
        <taxon>fabids</taxon>
        <taxon>Fabales</taxon>
        <taxon>Fabaceae</taxon>
        <taxon>Papilionoideae</taxon>
        <taxon>50 kb inversion clade</taxon>
        <taxon>NPAAA clade</taxon>
        <taxon>indigoferoid/millettioid clade</taxon>
        <taxon>Phaseoleae</taxon>
        <taxon>Phaseolus</taxon>
    </lineage>
</organism>
<accession>V7AH16</accession>
<reference evidence="4" key="1">
    <citation type="journal article" date="2014" name="Nat. Genet.">
        <title>A reference genome for common bean and genome-wide analysis of dual domestications.</title>
        <authorList>
            <person name="Schmutz J."/>
            <person name="McClean P.E."/>
            <person name="Mamidi S."/>
            <person name="Wu G.A."/>
            <person name="Cannon S.B."/>
            <person name="Grimwood J."/>
            <person name="Jenkins J."/>
            <person name="Shu S."/>
            <person name="Song Q."/>
            <person name="Chavarro C."/>
            <person name="Torres-Torres M."/>
            <person name="Geffroy V."/>
            <person name="Moghaddam S.M."/>
            <person name="Gao D."/>
            <person name="Abernathy B."/>
            <person name="Barry K."/>
            <person name="Blair M."/>
            <person name="Brick M.A."/>
            <person name="Chovatia M."/>
            <person name="Gepts P."/>
            <person name="Goodstein D.M."/>
            <person name="Gonzales M."/>
            <person name="Hellsten U."/>
            <person name="Hyten D.L."/>
            <person name="Jia G."/>
            <person name="Kelly J.D."/>
            <person name="Kudrna D."/>
            <person name="Lee R."/>
            <person name="Richard M.M."/>
            <person name="Miklas P.N."/>
            <person name="Osorno J.M."/>
            <person name="Rodrigues J."/>
            <person name="Thareau V."/>
            <person name="Urrea C.A."/>
            <person name="Wang M."/>
            <person name="Yu Y."/>
            <person name="Zhang M."/>
            <person name="Wing R.A."/>
            <person name="Cregan P.B."/>
            <person name="Rokhsar D.S."/>
            <person name="Jackson S.A."/>
        </authorList>
    </citation>
    <scope>NUCLEOTIDE SEQUENCE [LARGE SCALE GENOMIC DNA]</scope>
    <source>
        <strain evidence="4">cv. G19833</strain>
    </source>
</reference>